<organism evidence="4 5">
    <name type="scientific">Rothia koreensis</name>
    <dbReference type="NCBI Taxonomy" id="592378"/>
    <lineage>
        <taxon>Bacteria</taxon>
        <taxon>Bacillati</taxon>
        <taxon>Actinomycetota</taxon>
        <taxon>Actinomycetes</taxon>
        <taxon>Micrococcales</taxon>
        <taxon>Micrococcaceae</taxon>
        <taxon>Rothia</taxon>
    </lineage>
</organism>
<feature type="compositionally biased region" description="Polar residues" evidence="2">
    <location>
        <begin position="1"/>
        <end position="13"/>
    </location>
</feature>
<proteinExistence type="predicted"/>
<evidence type="ECO:0000313" key="5">
    <source>
        <dbReference type="Proteomes" id="UP000462152"/>
    </source>
</evidence>
<name>A0A7K1LJF5_9MICC</name>
<comment type="caution">
    <text evidence="4">The sequence shown here is derived from an EMBL/GenBank/DDBJ whole genome shotgun (WGS) entry which is preliminary data.</text>
</comment>
<dbReference type="NCBIfam" id="TIGR01554">
    <property type="entry name" value="major_cap_HK97"/>
    <property type="match status" value="1"/>
</dbReference>
<dbReference type="EMBL" id="WOGT01000005">
    <property type="protein sequence ID" value="MUN55325.1"/>
    <property type="molecule type" value="Genomic_DNA"/>
</dbReference>
<gene>
    <name evidence="4" type="ORF">GMA10_08910</name>
</gene>
<evidence type="ECO:0000256" key="1">
    <source>
        <dbReference type="ARBA" id="ARBA00004328"/>
    </source>
</evidence>
<dbReference type="Proteomes" id="UP000462152">
    <property type="component" value="Unassembled WGS sequence"/>
</dbReference>
<dbReference type="Pfam" id="PF05065">
    <property type="entry name" value="Phage_capsid"/>
    <property type="match status" value="1"/>
</dbReference>
<evidence type="ECO:0000256" key="2">
    <source>
        <dbReference type="SAM" id="MobiDB-lite"/>
    </source>
</evidence>
<dbReference type="InterPro" id="IPR024455">
    <property type="entry name" value="Phage_capsid"/>
</dbReference>
<accession>A0A7K1LJF5</accession>
<feature type="domain" description="Phage capsid-like C-terminal" evidence="3">
    <location>
        <begin position="51"/>
        <end position="279"/>
    </location>
</feature>
<dbReference type="Gene3D" id="3.30.2320.10">
    <property type="entry name" value="hypothetical protein PF0899 domain"/>
    <property type="match status" value="1"/>
</dbReference>
<sequence>MATPSESIETSTKGAAAWSPDRTAFAPTDAIPEALILNATTVVDTKAGTDRGSVLVPWVDDSPAAFSDEAAYLNLQEPALSQTLIHTKKITQMIFLSSELYRENGGVNAQLMSDSSMRAVTKEANNALMSHTASETVPLTGLANTPGIIDGGNVTDKLDPIADVIAQIESNGGTAGIVVAHPLAWGKLRNLKSGKDLNSSLLGAGTEDMGKSLFGVPVVTSPAVAEDELVVIDPSAVPSAVSPVEVASSDQVLFHSDSIALRVIFRLGWAVMHPKRLGKVTVAKKATTTK</sequence>
<protein>
    <submittedName>
        <fullName evidence="4">Phage major capsid protein</fullName>
    </submittedName>
</protein>
<dbReference type="InterPro" id="IPR054612">
    <property type="entry name" value="Phage_capsid-like_C"/>
</dbReference>
<dbReference type="SUPFAM" id="SSF56563">
    <property type="entry name" value="Major capsid protein gp5"/>
    <property type="match status" value="1"/>
</dbReference>
<dbReference type="AlphaFoldDB" id="A0A7K1LJF5"/>
<reference evidence="4 5" key="1">
    <citation type="submission" date="2019-12" db="EMBL/GenBank/DDBJ databases">
        <authorList>
            <person name="Li J."/>
            <person name="Shi Y."/>
            <person name="Xu G."/>
            <person name="Xiao D."/>
            <person name="Ran X."/>
        </authorList>
    </citation>
    <scope>NUCLEOTIDE SEQUENCE [LARGE SCALE GENOMIC DNA]</scope>
    <source>
        <strain evidence="4 5">JCM 15915</strain>
    </source>
</reference>
<keyword evidence="5" id="KW-1185">Reference proteome</keyword>
<dbReference type="OrthoDB" id="3233650at2"/>
<comment type="subcellular location">
    <subcellularLocation>
        <location evidence="1">Virion</location>
    </subcellularLocation>
</comment>
<evidence type="ECO:0000313" key="4">
    <source>
        <dbReference type="EMBL" id="MUN55325.1"/>
    </source>
</evidence>
<dbReference type="RefSeq" id="WP_129315898.1">
    <property type="nucleotide sequence ID" value="NZ_NOIQ01000014.1"/>
</dbReference>
<feature type="region of interest" description="Disordered" evidence="2">
    <location>
        <begin position="1"/>
        <end position="21"/>
    </location>
</feature>
<evidence type="ECO:0000259" key="3">
    <source>
        <dbReference type="Pfam" id="PF05065"/>
    </source>
</evidence>